<dbReference type="GO" id="GO:0072686">
    <property type="term" value="C:mitotic spindle"/>
    <property type="evidence" value="ECO:0007669"/>
    <property type="project" value="TreeGrafter"/>
</dbReference>
<dbReference type="SUPFAM" id="SSF50969">
    <property type="entry name" value="YVTN repeat-like/Quinoprotein amine dehydrogenase"/>
    <property type="match status" value="1"/>
</dbReference>
<feature type="compositionally biased region" description="Polar residues" evidence="8">
    <location>
        <begin position="121"/>
        <end position="153"/>
    </location>
</feature>
<dbReference type="InterPro" id="IPR011044">
    <property type="entry name" value="Quino_amine_DH_bsu"/>
</dbReference>
<feature type="region of interest" description="Disordered" evidence="8">
    <location>
        <begin position="121"/>
        <end position="172"/>
    </location>
</feature>
<evidence type="ECO:0000259" key="10">
    <source>
        <dbReference type="Pfam" id="PF23414"/>
    </source>
</evidence>
<feature type="region of interest" description="Disordered" evidence="8">
    <location>
        <begin position="77"/>
        <end position="102"/>
    </location>
</feature>
<feature type="domain" description="EML-like first beta-propeller" evidence="9">
    <location>
        <begin position="343"/>
        <end position="612"/>
    </location>
</feature>
<dbReference type="InterPro" id="IPR049813">
    <property type="entry name" value="Elp-1-like_TD"/>
</dbReference>
<keyword evidence="4" id="KW-0677">Repeat</keyword>
<evidence type="ECO:0000259" key="9">
    <source>
        <dbReference type="Pfam" id="PF23409"/>
    </source>
</evidence>
<evidence type="ECO:0000256" key="2">
    <source>
        <dbReference type="ARBA" id="ARBA00022574"/>
    </source>
</evidence>
<dbReference type="SMART" id="SM00320">
    <property type="entry name" value="WD40"/>
    <property type="match status" value="9"/>
</dbReference>
<comment type="subcellular location">
    <subcellularLocation>
        <location evidence="1">Cytoplasm</location>
        <location evidence="1">Cytoskeleton</location>
    </subcellularLocation>
</comment>
<dbReference type="EMBL" id="WVUK01000066">
    <property type="protein sequence ID" value="KAF7487710.1"/>
    <property type="molecule type" value="Genomic_DNA"/>
</dbReference>
<evidence type="ECO:0000256" key="8">
    <source>
        <dbReference type="SAM" id="MobiDB-lite"/>
    </source>
</evidence>
<dbReference type="PROSITE" id="PS50294">
    <property type="entry name" value="WD_REPEATS_REGION"/>
    <property type="match status" value="2"/>
</dbReference>
<feature type="repeat" description="WD" evidence="6">
    <location>
        <begin position="864"/>
        <end position="899"/>
    </location>
</feature>
<feature type="compositionally biased region" description="Low complexity" evidence="8">
    <location>
        <begin position="154"/>
        <end position="170"/>
    </location>
</feature>
<dbReference type="PROSITE" id="PS50082">
    <property type="entry name" value="WD_REPEATS_2"/>
    <property type="match status" value="2"/>
</dbReference>
<dbReference type="InterPro" id="IPR055439">
    <property type="entry name" value="Beta-prop_EML_1st"/>
</dbReference>
<evidence type="ECO:0000313" key="11">
    <source>
        <dbReference type="EMBL" id="KAF7487710.1"/>
    </source>
</evidence>
<dbReference type="InterPro" id="IPR015943">
    <property type="entry name" value="WD40/YVTN_repeat-like_dom_sf"/>
</dbReference>
<dbReference type="CDD" id="cd21931">
    <property type="entry name" value="TD_EMAP-like"/>
    <property type="match status" value="1"/>
</dbReference>
<dbReference type="SUPFAM" id="SSF50978">
    <property type="entry name" value="WD40 repeat-like"/>
    <property type="match status" value="1"/>
</dbReference>
<dbReference type="OrthoDB" id="47802at2759"/>
<dbReference type="InterPro" id="IPR055442">
    <property type="entry name" value="Beta-prop_EML-like_2nd"/>
</dbReference>
<gene>
    <name evidence="11" type="ORF">SSS_6332</name>
</gene>
<evidence type="ECO:0000256" key="3">
    <source>
        <dbReference type="ARBA" id="ARBA00022701"/>
    </source>
</evidence>
<keyword evidence="3" id="KW-0493">Microtubule</keyword>
<keyword evidence="7" id="KW-0175">Coiled coil</keyword>
<dbReference type="FunFam" id="2.130.10.10:FF:000320">
    <property type="entry name" value="echinoderm microtubule-associated protein-like 6"/>
    <property type="match status" value="1"/>
</dbReference>
<keyword evidence="2 6" id="KW-0853">WD repeat</keyword>
<dbReference type="AlphaFoldDB" id="A0A834VA15"/>
<proteinExistence type="predicted"/>
<dbReference type="InterPro" id="IPR050630">
    <property type="entry name" value="WD_repeat_EMAP"/>
</dbReference>
<dbReference type="InterPro" id="IPR001680">
    <property type="entry name" value="WD40_rpt"/>
</dbReference>
<evidence type="ECO:0000256" key="4">
    <source>
        <dbReference type="ARBA" id="ARBA00022737"/>
    </source>
</evidence>
<dbReference type="Pfam" id="PF23409">
    <property type="entry name" value="Beta-prop_EML"/>
    <property type="match status" value="1"/>
</dbReference>
<evidence type="ECO:0000313" key="13">
    <source>
        <dbReference type="Proteomes" id="UP000070412"/>
    </source>
</evidence>
<reference evidence="13" key="1">
    <citation type="journal article" date="2020" name="PLoS Negl. Trop. Dis.">
        <title>High-quality nuclear genome for Sarcoptes scabiei-A critical resource for a neglected parasite.</title>
        <authorList>
            <person name="Korhonen P.K."/>
            <person name="Gasser R.B."/>
            <person name="Ma G."/>
            <person name="Wang T."/>
            <person name="Stroehlein A.J."/>
            <person name="Young N.D."/>
            <person name="Ang C.S."/>
            <person name="Fernando D.D."/>
            <person name="Lu H.C."/>
            <person name="Taylor S."/>
            <person name="Reynolds S.L."/>
            <person name="Mofiz E."/>
            <person name="Najaraj S.H."/>
            <person name="Gowda H."/>
            <person name="Madugundu A."/>
            <person name="Renuse S."/>
            <person name="Holt D."/>
            <person name="Pandey A."/>
            <person name="Papenfuss A.T."/>
            <person name="Fischer K."/>
        </authorList>
    </citation>
    <scope>NUCLEOTIDE SEQUENCE [LARGE SCALE GENOMIC DNA]</scope>
</reference>
<dbReference type="Pfam" id="PF23414">
    <property type="entry name" value="Beta-prop_EML_2"/>
    <property type="match status" value="1"/>
</dbReference>
<dbReference type="GO" id="GO:0000226">
    <property type="term" value="P:microtubule cytoskeleton organization"/>
    <property type="evidence" value="ECO:0007669"/>
    <property type="project" value="TreeGrafter"/>
</dbReference>
<reference evidence="12" key="3">
    <citation type="submission" date="2022-06" db="UniProtKB">
        <authorList>
            <consortium name="EnsemblMetazoa"/>
        </authorList>
    </citation>
    <scope>IDENTIFICATION</scope>
</reference>
<evidence type="ECO:0000313" key="12">
    <source>
        <dbReference type="EnsemblMetazoa" id="KAF7487710.1"/>
    </source>
</evidence>
<dbReference type="Pfam" id="PF03451">
    <property type="entry name" value="HELP"/>
    <property type="match status" value="1"/>
</dbReference>
<dbReference type="PANTHER" id="PTHR13720:SF50">
    <property type="entry name" value="ECHINODERM MICROTUBULE-ASSOCIATED PROTEIN-LIKE 2"/>
    <property type="match status" value="1"/>
</dbReference>
<feature type="coiled-coil region" evidence="7">
    <location>
        <begin position="34"/>
        <end position="68"/>
    </location>
</feature>
<name>A0A834VA15_SARSC</name>
<evidence type="ECO:0000256" key="5">
    <source>
        <dbReference type="ARBA" id="ARBA00023212"/>
    </source>
</evidence>
<accession>A0A834VA15</accession>
<evidence type="ECO:0000256" key="1">
    <source>
        <dbReference type="ARBA" id="ARBA00004245"/>
    </source>
</evidence>
<dbReference type="InterPro" id="IPR005108">
    <property type="entry name" value="HELP"/>
</dbReference>
<evidence type="ECO:0000256" key="7">
    <source>
        <dbReference type="SAM" id="Coils"/>
    </source>
</evidence>
<dbReference type="GO" id="GO:0005874">
    <property type="term" value="C:microtubule"/>
    <property type="evidence" value="ECO:0007669"/>
    <property type="project" value="UniProtKB-KW"/>
</dbReference>
<dbReference type="Proteomes" id="UP000070412">
    <property type="component" value="Unassembled WGS sequence"/>
</dbReference>
<feature type="compositionally biased region" description="Polar residues" evidence="8">
    <location>
        <begin position="89"/>
        <end position="102"/>
    </location>
</feature>
<keyword evidence="13" id="KW-1185">Reference proteome</keyword>
<feature type="domain" description="EML-like second beta-propeller" evidence="10">
    <location>
        <begin position="629"/>
        <end position="898"/>
    </location>
</feature>
<dbReference type="InterPro" id="IPR036322">
    <property type="entry name" value="WD40_repeat_dom_sf"/>
</dbReference>
<keyword evidence="5" id="KW-0206">Cytoskeleton</keyword>
<dbReference type="PANTHER" id="PTHR13720">
    <property type="entry name" value="WD-40 REPEAT PROTEIN"/>
    <property type="match status" value="1"/>
</dbReference>
<dbReference type="GO" id="GO:0008017">
    <property type="term" value="F:microtubule binding"/>
    <property type="evidence" value="ECO:0007669"/>
    <property type="project" value="TreeGrafter"/>
</dbReference>
<feature type="compositionally biased region" description="Low complexity" evidence="8">
    <location>
        <begin position="77"/>
        <end position="88"/>
    </location>
</feature>
<evidence type="ECO:0000256" key="6">
    <source>
        <dbReference type="PROSITE-ProRule" id="PRU00221"/>
    </source>
</evidence>
<dbReference type="SUPFAM" id="SSF117289">
    <property type="entry name" value="Nucleoporin domain"/>
    <property type="match status" value="1"/>
</dbReference>
<feature type="repeat" description="WD" evidence="6">
    <location>
        <begin position="622"/>
        <end position="654"/>
    </location>
</feature>
<keyword evidence="5" id="KW-0963">Cytoplasm</keyword>
<organism evidence="11">
    <name type="scientific">Sarcoptes scabiei</name>
    <name type="common">Itch mite</name>
    <name type="synonym">Acarus scabiei</name>
    <dbReference type="NCBI Taxonomy" id="52283"/>
    <lineage>
        <taxon>Eukaryota</taxon>
        <taxon>Metazoa</taxon>
        <taxon>Ecdysozoa</taxon>
        <taxon>Arthropoda</taxon>
        <taxon>Chelicerata</taxon>
        <taxon>Arachnida</taxon>
        <taxon>Acari</taxon>
        <taxon>Acariformes</taxon>
        <taxon>Sarcoptiformes</taxon>
        <taxon>Astigmata</taxon>
        <taxon>Psoroptidia</taxon>
        <taxon>Sarcoptoidea</taxon>
        <taxon>Sarcoptidae</taxon>
        <taxon>Sarcoptinae</taxon>
        <taxon>Sarcoptes</taxon>
    </lineage>
</organism>
<dbReference type="EnsemblMetazoa" id="SSS_6332s_mrna">
    <property type="protein sequence ID" value="KAF7487710.1"/>
    <property type="gene ID" value="SSS_6332"/>
</dbReference>
<sequence>MDEFIALSTDESFLSNNSSLGGSDQNLHSVFVRFAELEKKITEQNDEIVCLKSTLADVLRRLNQLEGRAIVTTSYHNHNQSLSSQNSNGISKNVPNNRSNSLLKTYGRNLTTLTHHYNGSWNQQFNTGTLSPQSANNRRYQSSTSLQTDQLNGSASCSPSSSPQPSSSSSIVNHYRSTTMHNHLNSIYNNNNTRTPMKMNSSTNLNQMKRWSASQDVRSSTAEMSEPFRNLHALKKISNSSLNIGKQFGPGNKIKNFYYNQVEGVIKFNIFDRTIIINLPTDLLQTYTLNNVTGPPLQRLKLEWVYGYRGKDCRHNLYLLPTGEIVYFLASVVVLYNIDDQIQRHYTGHTSEVRCITIHPNKLLIATGQNNNHDCRFDRRPHIRIWDSVSLNTLHVIGMNGELDRGISCIAFSKFDGGNLLCVVDESNDHVVSLYEWHKGSNGHKLCESKSSCDSVLAVEFHPIEKNSLITIGRGHIHFWDIDGGILTKKVGSFEKQEKPKYILCMSFTDVGELLTGDSNGNIIIWHKNTCRIIRTIQNAHEGPIFDICSLKNGTFVTGGGKDKRIIEWDSNMNRTGKEAKLPEQYGGVRTLTTGKGSMLIVGSTKNCILQGTMALNFSLVIQGHTEDLFGLAIHPTQNQFITAGHDKNIHLWDTMSHLVVWTKDIGESAHAAAFSPDGCVIVISTTTPGRWIVCDATTKQMLSMHNDGSEIIECFKFSSNGRYLGLGSRDNNVYIYQVTEEYRKFNRIGRCMGHSSFITSIDWDTTNSYIQTTSITCEHLYWNATICRQLANVSISRDLEFETHNSTIGFNVFGVWPENFDGPFVNCLDRSHSKKLLVTGDDLGRLNLFSYPASQSKCLHHSFLGHSNQVSSVRFLADDSRIISIGGKDSSILQWSVT</sequence>
<dbReference type="Gene3D" id="2.130.10.10">
    <property type="entry name" value="YVTN repeat-like/Quinoprotein amine dehydrogenase"/>
    <property type="match status" value="2"/>
</dbReference>
<reference evidence="11" key="2">
    <citation type="submission" date="2020-01" db="EMBL/GenBank/DDBJ databases">
        <authorList>
            <person name="Korhonen P.K.K."/>
            <person name="Guangxu M.G."/>
            <person name="Wang T.W."/>
            <person name="Stroehlein A.J.S."/>
            <person name="Young N.D."/>
            <person name="Ang C.-S.A."/>
            <person name="Fernando D.W.F."/>
            <person name="Lu H.L."/>
            <person name="Taylor S.T."/>
            <person name="Ehtesham M.E.M."/>
            <person name="Najaraj S.H.N."/>
            <person name="Harsha G.H.G."/>
            <person name="Madugundu A.M."/>
            <person name="Renuse S.R."/>
            <person name="Holt D.H."/>
            <person name="Pandey A.P."/>
            <person name="Papenfuss A.P."/>
            <person name="Gasser R.B.G."/>
            <person name="Fischer K.F."/>
        </authorList>
    </citation>
    <scope>NUCLEOTIDE SEQUENCE</scope>
    <source>
        <strain evidence="11">SSS_KF_BRIS2020</strain>
    </source>
</reference>
<protein>
    <submittedName>
        <fullName evidence="11">Echinoderm microtubule-associated protein-like 1</fullName>
    </submittedName>
</protein>